<keyword evidence="1" id="KW-1133">Transmembrane helix</keyword>
<protein>
    <submittedName>
        <fullName evidence="3">DUF4105 domain-containing protein</fullName>
    </submittedName>
</protein>
<feature type="transmembrane region" description="Helical" evidence="1">
    <location>
        <begin position="29"/>
        <end position="47"/>
    </location>
</feature>
<feature type="domain" description="Lnb N-terminal periplasmic" evidence="2">
    <location>
        <begin position="117"/>
        <end position="272"/>
    </location>
</feature>
<evidence type="ECO:0000313" key="3">
    <source>
        <dbReference type="EMBL" id="AZW17039.1"/>
    </source>
</evidence>
<dbReference type="KEGG" id="bhz:ACR54_04298"/>
<reference evidence="4" key="1">
    <citation type="submission" date="2017-10" db="EMBL/GenBank/DDBJ databases">
        <title>Whole genome sequencing of various Bordetella species.</title>
        <authorList>
            <person name="Weigand M.R."/>
            <person name="Loparev V."/>
            <person name="Peng Y."/>
            <person name="Bowden K.E."/>
            <person name="Tondella M.L."/>
            <person name="Williams M.M."/>
        </authorList>
    </citation>
    <scope>NUCLEOTIDE SEQUENCE [LARGE SCALE GENOMIC DNA]</scope>
    <source>
        <strain evidence="4">H720</strain>
    </source>
</reference>
<accession>A0AAN1VFM6</accession>
<keyword evidence="1" id="KW-0812">Transmembrane</keyword>
<keyword evidence="1" id="KW-0472">Membrane</keyword>
<dbReference type="InterPro" id="IPR025178">
    <property type="entry name" value="Lnb_N"/>
</dbReference>
<dbReference type="EMBL" id="CP024172">
    <property type="protein sequence ID" value="AZW17039.1"/>
    <property type="molecule type" value="Genomic_DNA"/>
</dbReference>
<dbReference type="Proteomes" id="UP000282741">
    <property type="component" value="Chromosome"/>
</dbReference>
<gene>
    <name evidence="3" type="ORF">CS347_09775</name>
</gene>
<dbReference type="AlphaFoldDB" id="A0AAN1VFM6"/>
<evidence type="ECO:0000313" key="4">
    <source>
        <dbReference type="Proteomes" id="UP000282741"/>
    </source>
</evidence>
<dbReference type="Pfam" id="PF13387">
    <property type="entry name" value="Lnb_N"/>
    <property type="match status" value="1"/>
</dbReference>
<sequence length="327" mass="36865">MALVLGLVFLLAGAWGCLALWFRPPFEGRARPLAPAAWAVFALLAVASIGRFPALAWAFGLAIAALLSWWLFWVRPSHARQWMPEVERQTHGEIHGPVVTLHNVRDFAWRSATDFEARWLSRSHNLDELQSVDVALSYWGRKAIAHTMVCFGFRNGDYTVFSIEIRRKVGDRFSELGGFFRHYELAVLASTEEDSLKVRTNIRGEDAYLFRVKIPQKDAAALFLAYVDTANSLRRRPRFYNTLTANCTTLVYQLVDRVIPGMPFDYRILLSGYLPEYLHALGALEGSASIEDRRRAGRFTDRARAVGEAEDFSSKIREGLPGSAPGL</sequence>
<proteinExistence type="predicted"/>
<organism evidence="3 4">
    <name type="scientific">Bordetella hinzii</name>
    <dbReference type="NCBI Taxonomy" id="103855"/>
    <lineage>
        <taxon>Bacteria</taxon>
        <taxon>Pseudomonadati</taxon>
        <taxon>Pseudomonadota</taxon>
        <taxon>Betaproteobacteria</taxon>
        <taxon>Burkholderiales</taxon>
        <taxon>Alcaligenaceae</taxon>
        <taxon>Bordetella</taxon>
    </lineage>
</organism>
<dbReference type="RefSeq" id="WP_048940380.1">
    <property type="nucleotide sequence ID" value="NZ_CP012076.1"/>
</dbReference>
<feature type="transmembrane region" description="Helical" evidence="1">
    <location>
        <begin position="54"/>
        <end position="73"/>
    </location>
</feature>
<name>A0AAN1VFM6_9BORD</name>
<evidence type="ECO:0000256" key="1">
    <source>
        <dbReference type="SAM" id="Phobius"/>
    </source>
</evidence>
<dbReference type="GeneID" id="92995734"/>
<evidence type="ECO:0000259" key="2">
    <source>
        <dbReference type="Pfam" id="PF13387"/>
    </source>
</evidence>